<reference evidence="6" key="1">
    <citation type="submission" date="2020-11" db="EMBL/GenBank/DDBJ databases">
        <authorList>
            <person name="Tran Van P."/>
        </authorList>
    </citation>
    <scope>NUCLEOTIDE SEQUENCE</scope>
</reference>
<evidence type="ECO:0000256" key="4">
    <source>
        <dbReference type="ARBA" id="ARBA00022801"/>
    </source>
</evidence>
<name>A0A7R9FNB8_9CRUS</name>
<sequence>MNGDRRNFMTRQKISSFQGLQAYYMNRLVKLLHGVSSKKKNCLVWQNVFDNGVRLGPDAVVHVWKGDWETELATVRVKVCRVSADLLQRIGCGPRGRRKTRTSSLPG</sequence>
<accession>A0A7R9FNB8</accession>
<proteinExistence type="inferred from homology"/>
<dbReference type="EC" id="3.2.1.52" evidence="3"/>
<organism evidence="6">
    <name type="scientific">Darwinula stevensoni</name>
    <dbReference type="NCBI Taxonomy" id="69355"/>
    <lineage>
        <taxon>Eukaryota</taxon>
        <taxon>Metazoa</taxon>
        <taxon>Ecdysozoa</taxon>
        <taxon>Arthropoda</taxon>
        <taxon>Crustacea</taxon>
        <taxon>Oligostraca</taxon>
        <taxon>Ostracoda</taxon>
        <taxon>Podocopa</taxon>
        <taxon>Podocopida</taxon>
        <taxon>Darwinulocopina</taxon>
        <taxon>Darwinuloidea</taxon>
        <taxon>Darwinulidae</taxon>
        <taxon>Darwinula</taxon>
    </lineage>
</organism>
<evidence type="ECO:0000256" key="1">
    <source>
        <dbReference type="ARBA" id="ARBA00001231"/>
    </source>
</evidence>
<dbReference type="EMBL" id="CAJPEV010002344">
    <property type="protein sequence ID" value="CAG0896593.1"/>
    <property type="molecule type" value="Genomic_DNA"/>
</dbReference>
<dbReference type="InterPro" id="IPR015883">
    <property type="entry name" value="Glyco_hydro_20_cat"/>
</dbReference>
<dbReference type="GO" id="GO:0004563">
    <property type="term" value="F:beta-N-acetylhexosaminidase activity"/>
    <property type="evidence" value="ECO:0007669"/>
    <property type="project" value="UniProtKB-EC"/>
</dbReference>
<feature type="domain" description="Glycoside hydrolase family 20 catalytic" evidence="5">
    <location>
        <begin position="6"/>
        <end position="72"/>
    </location>
</feature>
<dbReference type="Gene3D" id="3.20.20.80">
    <property type="entry name" value="Glycosidases"/>
    <property type="match status" value="1"/>
</dbReference>
<keyword evidence="4" id="KW-0378">Hydrolase</keyword>
<evidence type="ECO:0000256" key="2">
    <source>
        <dbReference type="ARBA" id="ARBA00006285"/>
    </source>
</evidence>
<keyword evidence="7" id="KW-1185">Reference proteome</keyword>
<dbReference type="GO" id="GO:0005975">
    <property type="term" value="P:carbohydrate metabolic process"/>
    <property type="evidence" value="ECO:0007669"/>
    <property type="project" value="InterPro"/>
</dbReference>
<dbReference type="AlphaFoldDB" id="A0A7R9FNB8"/>
<dbReference type="Proteomes" id="UP000677054">
    <property type="component" value="Unassembled WGS sequence"/>
</dbReference>
<evidence type="ECO:0000313" key="6">
    <source>
        <dbReference type="EMBL" id="CAD7249531.1"/>
    </source>
</evidence>
<evidence type="ECO:0000313" key="7">
    <source>
        <dbReference type="Proteomes" id="UP000677054"/>
    </source>
</evidence>
<dbReference type="EMBL" id="LR901861">
    <property type="protein sequence ID" value="CAD7249531.1"/>
    <property type="molecule type" value="Genomic_DNA"/>
</dbReference>
<evidence type="ECO:0000256" key="3">
    <source>
        <dbReference type="ARBA" id="ARBA00012663"/>
    </source>
</evidence>
<dbReference type="InterPro" id="IPR017853">
    <property type="entry name" value="GH"/>
</dbReference>
<protein>
    <recommendedName>
        <fullName evidence="3">beta-N-acetylhexosaminidase</fullName>
        <ecNumber evidence="3">3.2.1.52</ecNumber>
    </recommendedName>
</protein>
<dbReference type="OrthoDB" id="428480at2759"/>
<dbReference type="SUPFAM" id="SSF51445">
    <property type="entry name" value="(Trans)glycosidases"/>
    <property type="match status" value="1"/>
</dbReference>
<comment type="similarity">
    <text evidence="2">Belongs to the glycosyl hydrolase 20 family.</text>
</comment>
<dbReference type="Pfam" id="PF00728">
    <property type="entry name" value="Glyco_hydro_20"/>
    <property type="match status" value="1"/>
</dbReference>
<comment type="catalytic activity">
    <reaction evidence="1">
        <text>Hydrolysis of terminal non-reducing N-acetyl-D-hexosamine residues in N-acetyl-beta-D-hexosaminides.</text>
        <dbReference type="EC" id="3.2.1.52"/>
    </reaction>
</comment>
<evidence type="ECO:0000259" key="5">
    <source>
        <dbReference type="Pfam" id="PF00728"/>
    </source>
</evidence>
<gene>
    <name evidence="6" type="ORF">DSTB1V02_LOCUS9322</name>
</gene>